<dbReference type="GO" id="GO:0004386">
    <property type="term" value="F:helicase activity"/>
    <property type="evidence" value="ECO:0007669"/>
    <property type="project" value="UniProtKB-KW"/>
</dbReference>
<evidence type="ECO:0000256" key="1">
    <source>
        <dbReference type="ARBA" id="ARBA00022741"/>
    </source>
</evidence>
<dbReference type="Pfam" id="PF00270">
    <property type="entry name" value="DEAD"/>
    <property type="match status" value="1"/>
</dbReference>
<feature type="domain" description="Helicase ATP-binding" evidence="6">
    <location>
        <begin position="20"/>
        <end position="184"/>
    </location>
</feature>
<dbReference type="InterPro" id="IPR007502">
    <property type="entry name" value="Helicase-assoc_dom"/>
</dbReference>
<evidence type="ECO:0000256" key="3">
    <source>
        <dbReference type="ARBA" id="ARBA00022806"/>
    </source>
</evidence>
<evidence type="ECO:0000256" key="2">
    <source>
        <dbReference type="ARBA" id="ARBA00022801"/>
    </source>
</evidence>
<dbReference type="GO" id="GO:0003676">
    <property type="term" value="F:nucleic acid binding"/>
    <property type="evidence" value="ECO:0007669"/>
    <property type="project" value="InterPro"/>
</dbReference>
<proteinExistence type="predicted"/>
<keyword evidence="1" id="KW-0547">Nucleotide-binding</keyword>
<dbReference type="PIRSF" id="PIRSF005496">
    <property type="entry name" value="ATP_hel_hrpB"/>
    <property type="match status" value="1"/>
</dbReference>
<dbReference type="InterPro" id="IPR027417">
    <property type="entry name" value="P-loop_NTPase"/>
</dbReference>
<sequence length="829" mass="93224">MSFNPYKIDLPIIEVIDDVKNHLSKSNTLLVSASTGAGKSTLLPLALLEEDWLKDQKIIMLEPRRLAARTIAMRLAELLGEKVGQRVGYRIRFDNCIGKHTQLEVVTEGILTRMLQTDNALEGVGLVIFDEFHERSLFADVALALSREAQQVLRPDLRLMIMSATLNMPQLTELLNAPFVVSEGRQYPVEIFYEGENDLQLLPELTSRVVHKAVKEQKGDILVFLPGEAEIKACEKILKSSQKAISIHPLYGQLSPQKQYAAIMPHREGRRKIILATLIAETSLTIEGISVVVDTGFARTMKFNPNTGLSRLETIDITLDSADQRAGRAGRLGAGACYRMWTKATQHRLEKHRTPEIEEADLASLVLEMAKWGVADINSLTWLTPPPKGHVEQAKELLQQIEAIEDGKITEHGKAIHKLPCHPRLAHMLLLADDEDLTALACDVAALLDERDPLGKESGIDINLRIEALRRFRSGSLKNKRLVRIAKTAEQYRKMLDIEEDNSAVDCFETGLLLAFAYPERIAHATPGNNAQFKLANGNIAAAGHQDDLAHESWLAIASLNARDGVGRIFLASPINPKDLAPMVKSYDSIYWDTKRGGFTAQTELRIGNIVLQSKPLTNYDEAQKLKAISDALKKEGAWLLDFNKEVEQWQNRVNSLRIWDKQNKWPNVSTDYLLATNAQWLSHYLSNIRKPEDLKKIDLKTVLQHNLDYDLQNKLEKLAPERIEVPSGSNIKLNYQSNGEPPVLAVRLQEVFGLLETPTVNQGNVKVLMHLLSPGFKPVQITGDLNSFWNNAYFEVKKEMKARYPKHHWPDNPLEAEPLRGVKRKTKE</sequence>
<dbReference type="Pfam" id="PF08482">
    <property type="entry name" value="HrpB_C"/>
    <property type="match status" value="1"/>
</dbReference>
<dbReference type="NCBIfam" id="TIGR01970">
    <property type="entry name" value="DEAH_box_HrpB"/>
    <property type="match status" value="1"/>
</dbReference>
<dbReference type="PROSITE" id="PS51192">
    <property type="entry name" value="HELICASE_ATP_BIND_1"/>
    <property type="match status" value="1"/>
</dbReference>
<evidence type="ECO:0000256" key="4">
    <source>
        <dbReference type="ARBA" id="ARBA00022840"/>
    </source>
</evidence>
<evidence type="ECO:0000259" key="7">
    <source>
        <dbReference type="PROSITE" id="PS51194"/>
    </source>
</evidence>
<dbReference type="SMART" id="SM00847">
    <property type="entry name" value="HA2"/>
    <property type="match status" value="1"/>
</dbReference>
<evidence type="ECO:0000313" key="8">
    <source>
        <dbReference type="EMBL" id="MCY1722979.1"/>
    </source>
</evidence>
<dbReference type="FunFam" id="3.40.50.300:FF:002125">
    <property type="entry name" value="ATP-dependent helicase HrpB"/>
    <property type="match status" value="1"/>
</dbReference>
<dbReference type="SUPFAM" id="SSF52540">
    <property type="entry name" value="P-loop containing nucleoside triphosphate hydrolases"/>
    <property type="match status" value="1"/>
</dbReference>
<dbReference type="GO" id="GO:0005524">
    <property type="term" value="F:ATP binding"/>
    <property type="evidence" value="ECO:0007669"/>
    <property type="project" value="UniProtKB-KW"/>
</dbReference>
<keyword evidence="2" id="KW-0378">Hydrolase</keyword>
<dbReference type="GO" id="GO:0016787">
    <property type="term" value="F:hydrolase activity"/>
    <property type="evidence" value="ECO:0007669"/>
    <property type="project" value="UniProtKB-KW"/>
</dbReference>
<dbReference type="InterPro" id="IPR056329">
    <property type="entry name" value="CON_HrpB"/>
</dbReference>
<dbReference type="SMART" id="SM00487">
    <property type="entry name" value="DEXDc"/>
    <property type="match status" value="1"/>
</dbReference>
<dbReference type="SMART" id="SM00490">
    <property type="entry name" value="HELICc"/>
    <property type="match status" value="1"/>
</dbReference>
<dbReference type="InterPro" id="IPR013689">
    <property type="entry name" value="RNA_helicase_ATP-dep_HrpB_C"/>
</dbReference>
<dbReference type="PANTHER" id="PTHR43519">
    <property type="entry name" value="ATP-DEPENDENT RNA HELICASE HRPB"/>
    <property type="match status" value="1"/>
</dbReference>
<dbReference type="InterPro" id="IPR011545">
    <property type="entry name" value="DEAD/DEAH_box_helicase_dom"/>
</dbReference>
<dbReference type="EMBL" id="JAPOHD010000065">
    <property type="protein sequence ID" value="MCY1722979.1"/>
    <property type="molecule type" value="Genomic_DNA"/>
</dbReference>
<keyword evidence="4" id="KW-0067">ATP-binding</keyword>
<dbReference type="Gene3D" id="3.40.50.300">
    <property type="entry name" value="P-loop containing nucleotide triphosphate hydrolases"/>
    <property type="match status" value="2"/>
</dbReference>
<dbReference type="CDD" id="cd18791">
    <property type="entry name" value="SF2_C_RHA"/>
    <property type="match status" value="1"/>
</dbReference>
<feature type="domain" description="Helicase C-terminal" evidence="7">
    <location>
        <begin position="197"/>
        <end position="373"/>
    </location>
</feature>
<keyword evidence="9" id="KW-1185">Reference proteome</keyword>
<organism evidence="8 9">
    <name type="scientific">Draconibacterium aestuarii</name>
    <dbReference type="NCBI Taxonomy" id="2998507"/>
    <lineage>
        <taxon>Bacteria</taxon>
        <taxon>Pseudomonadati</taxon>
        <taxon>Bacteroidota</taxon>
        <taxon>Bacteroidia</taxon>
        <taxon>Marinilabiliales</taxon>
        <taxon>Prolixibacteraceae</taxon>
        <taxon>Draconibacterium</taxon>
    </lineage>
</organism>
<dbReference type="InterPro" id="IPR001650">
    <property type="entry name" value="Helicase_C-like"/>
</dbReference>
<keyword evidence="3 8" id="KW-0347">Helicase</keyword>
<evidence type="ECO:0000313" key="9">
    <source>
        <dbReference type="Proteomes" id="UP001145087"/>
    </source>
</evidence>
<dbReference type="PANTHER" id="PTHR43519:SF1">
    <property type="entry name" value="ATP-DEPENDENT RNA HELICASE HRPB"/>
    <property type="match status" value="1"/>
</dbReference>
<dbReference type="RefSeq" id="WP_343335304.1">
    <property type="nucleotide sequence ID" value="NZ_JAPOHD010000065.1"/>
</dbReference>
<dbReference type="CDD" id="cd17990">
    <property type="entry name" value="DEXHc_HrpB"/>
    <property type="match status" value="1"/>
</dbReference>
<dbReference type="AlphaFoldDB" id="A0A9X3F9A5"/>
<dbReference type="InterPro" id="IPR049614">
    <property type="entry name" value="HrpB_DEXH"/>
</dbReference>
<evidence type="ECO:0000259" key="6">
    <source>
        <dbReference type="PROSITE" id="PS51192"/>
    </source>
</evidence>
<dbReference type="InterPro" id="IPR014001">
    <property type="entry name" value="Helicase_ATP-bd"/>
</dbReference>
<comment type="caution">
    <text evidence="8">The sequence shown here is derived from an EMBL/GenBank/DDBJ whole genome shotgun (WGS) entry which is preliminary data.</text>
</comment>
<dbReference type="PROSITE" id="PS51194">
    <property type="entry name" value="HELICASE_CTER"/>
    <property type="match status" value="1"/>
</dbReference>
<dbReference type="InterPro" id="IPR010225">
    <property type="entry name" value="HrpB"/>
</dbReference>
<dbReference type="Pfam" id="PF00271">
    <property type="entry name" value="Helicase_C"/>
    <property type="match status" value="1"/>
</dbReference>
<accession>A0A9X3F9A5</accession>
<name>A0A9X3F9A5_9BACT</name>
<feature type="region of interest" description="Disordered" evidence="5">
    <location>
        <begin position="807"/>
        <end position="829"/>
    </location>
</feature>
<protein>
    <submittedName>
        <fullName evidence="8">ATP-dependent helicase HrpB</fullName>
    </submittedName>
</protein>
<gene>
    <name evidence="8" type="primary">hrpB</name>
    <name evidence="8" type="ORF">OU798_21710</name>
</gene>
<evidence type="ECO:0000256" key="5">
    <source>
        <dbReference type="SAM" id="MobiDB-lite"/>
    </source>
</evidence>
<reference evidence="8" key="1">
    <citation type="submission" date="2022-11" db="EMBL/GenBank/DDBJ databases">
        <title>Marilongibacter aestuarii gen. nov., sp. nov., isolated from tidal flat sediment.</title>
        <authorList>
            <person name="Jiayan W."/>
        </authorList>
    </citation>
    <scope>NUCLEOTIDE SEQUENCE</scope>
    <source>
        <strain evidence="8">Z1-6</strain>
    </source>
</reference>
<dbReference type="Proteomes" id="UP001145087">
    <property type="component" value="Unassembled WGS sequence"/>
</dbReference>
<dbReference type="Pfam" id="PF24473">
    <property type="entry name" value="CON_HrpB"/>
    <property type="match status" value="1"/>
</dbReference>
<dbReference type="Gene3D" id="1.20.120.1080">
    <property type="match status" value="1"/>
</dbReference>